<evidence type="ECO:0000256" key="2">
    <source>
        <dbReference type="ARBA" id="ARBA00009423"/>
    </source>
</evidence>
<dbReference type="OrthoDB" id="10255048at2759"/>
<comment type="subcellular location">
    <subcellularLocation>
        <location evidence="1">Cytoplasm</location>
        <location evidence="1">Cytoskeleton</location>
    </subcellularLocation>
</comment>
<keyword evidence="4" id="KW-0597">Phosphoprotein</keyword>
<keyword evidence="5 7" id="KW-0175">Coiled coil</keyword>
<evidence type="ECO:0000313" key="10">
    <source>
        <dbReference type="EMBL" id="TKR88066.1"/>
    </source>
</evidence>
<evidence type="ECO:0000256" key="7">
    <source>
        <dbReference type="SAM" id="Coils"/>
    </source>
</evidence>
<dbReference type="GO" id="GO:0005737">
    <property type="term" value="C:cytoplasm"/>
    <property type="evidence" value="ECO:0007669"/>
    <property type="project" value="TreeGrafter"/>
</dbReference>
<name>A0A4U5NX30_STECR</name>
<keyword evidence="6" id="KW-0206">Cytoskeleton</keyword>
<feature type="domain" description="Transforming acidic coiled-coil-containing protein C-terminal" evidence="9">
    <location>
        <begin position="183"/>
        <end position="317"/>
    </location>
</feature>
<feature type="region of interest" description="Disordered" evidence="8">
    <location>
        <begin position="24"/>
        <end position="68"/>
    </location>
</feature>
<evidence type="ECO:0000256" key="1">
    <source>
        <dbReference type="ARBA" id="ARBA00004245"/>
    </source>
</evidence>
<evidence type="ECO:0000313" key="11">
    <source>
        <dbReference type="Proteomes" id="UP000298663"/>
    </source>
</evidence>
<evidence type="ECO:0000259" key="9">
    <source>
        <dbReference type="Pfam" id="PF05010"/>
    </source>
</evidence>
<evidence type="ECO:0000256" key="4">
    <source>
        <dbReference type="ARBA" id="ARBA00022553"/>
    </source>
</evidence>
<protein>
    <recommendedName>
        <fullName evidence="9">Transforming acidic coiled-coil-containing protein C-terminal domain-containing protein</fullName>
    </recommendedName>
</protein>
<accession>A0A4U5NX30</accession>
<comment type="caution">
    <text evidence="10">The sequence shown here is derived from an EMBL/GenBank/DDBJ whole genome shotgun (WGS) entry which is preliminary data.</text>
</comment>
<proteinExistence type="inferred from homology"/>
<evidence type="ECO:0000256" key="8">
    <source>
        <dbReference type="SAM" id="MobiDB-lite"/>
    </source>
</evidence>
<reference evidence="10 11" key="2">
    <citation type="journal article" date="2019" name="G3 (Bethesda)">
        <title>Hybrid Assembly of the Genome of the Entomopathogenic Nematode Steinernema carpocapsae Identifies the X-Chromosome.</title>
        <authorList>
            <person name="Serra L."/>
            <person name="Macchietto M."/>
            <person name="Macias-Munoz A."/>
            <person name="McGill C.J."/>
            <person name="Rodriguez I.M."/>
            <person name="Rodriguez B."/>
            <person name="Murad R."/>
            <person name="Mortazavi A."/>
        </authorList>
    </citation>
    <scope>NUCLEOTIDE SEQUENCE [LARGE SCALE GENOMIC DNA]</scope>
    <source>
        <strain evidence="10 11">ALL</strain>
    </source>
</reference>
<dbReference type="InterPro" id="IPR007707">
    <property type="entry name" value="TACC_C"/>
</dbReference>
<dbReference type="EMBL" id="AZBU02000003">
    <property type="protein sequence ID" value="TKR88066.1"/>
    <property type="molecule type" value="Genomic_DNA"/>
</dbReference>
<keyword evidence="3" id="KW-0963">Cytoplasm</keyword>
<dbReference type="AlphaFoldDB" id="A0A4U5NX30"/>
<dbReference type="Proteomes" id="UP000298663">
    <property type="component" value="Unassembled WGS sequence"/>
</dbReference>
<dbReference type="InterPro" id="IPR039915">
    <property type="entry name" value="TACC"/>
</dbReference>
<dbReference type="Pfam" id="PF05010">
    <property type="entry name" value="TACC_C"/>
    <property type="match status" value="1"/>
</dbReference>
<dbReference type="PANTHER" id="PTHR13924:SF10">
    <property type="entry name" value="TRANSFORMING ACIDIC COILED-COIL PROTEIN, ISOFORM K"/>
    <property type="match status" value="1"/>
</dbReference>
<dbReference type="GO" id="GO:0005856">
    <property type="term" value="C:cytoskeleton"/>
    <property type="evidence" value="ECO:0007669"/>
    <property type="project" value="UniProtKB-SubCell"/>
</dbReference>
<feature type="coiled-coil region" evidence="7">
    <location>
        <begin position="180"/>
        <end position="327"/>
    </location>
</feature>
<evidence type="ECO:0000256" key="5">
    <source>
        <dbReference type="ARBA" id="ARBA00023054"/>
    </source>
</evidence>
<evidence type="ECO:0000256" key="3">
    <source>
        <dbReference type="ARBA" id="ARBA00022490"/>
    </source>
</evidence>
<evidence type="ECO:0000256" key="6">
    <source>
        <dbReference type="ARBA" id="ARBA00023212"/>
    </source>
</evidence>
<dbReference type="GO" id="GO:0007052">
    <property type="term" value="P:mitotic spindle organization"/>
    <property type="evidence" value="ECO:0007669"/>
    <property type="project" value="InterPro"/>
</dbReference>
<comment type="similarity">
    <text evidence="2">Belongs to the TACC family.</text>
</comment>
<dbReference type="Gene3D" id="1.20.5.1700">
    <property type="match status" value="1"/>
</dbReference>
<dbReference type="PANTHER" id="PTHR13924">
    <property type="entry name" value="TRANSFORMING ACIDIC COILED-COIL CONTAINING PROTEIN 1/2"/>
    <property type="match status" value="1"/>
</dbReference>
<keyword evidence="11" id="KW-1185">Reference proteome</keyword>
<dbReference type="STRING" id="34508.A0A4U5NX30"/>
<sequence length="329" mass="36761">MSCEVFSEPEPADALDAMEADVFINGQVSSTSSEPAPEPSAMSTPLRSEPPVLETGTATMPRPTRQRRSTVTVKSKLAESISEIFGEAKKDNTDIDDMERRIQLEIIASEKLWSDKVTRSVEAVQQDFSKKEVGMQAVIEQLSESEKMLHGKCIELAENGSRPSLGMRPPLPMANGIGRADRMQGELTSALRERDRMAEEFGTLENNYGDLFRRYETLRVHSQTLRDNEAKLKQEAEALAIKNSKLQQKLEDAAVAAQETLLKANEEIDALNHARETDNLALRMKVKQYSTQVASLEATINAKNNELEELQMICNELLQKADIHEEDNI</sequence>
<reference evidence="10 11" key="1">
    <citation type="journal article" date="2015" name="Genome Biol.">
        <title>Comparative genomics of Steinernema reveals deeply conserved gene regulatory networks.</title>
        <authorList>
            <person name="Dillman A.R."/>
            <person name="Macchietto M."/>
            <person name="Porter C.F."/>
            <person name="Rogers A."/>
            <person name="Williams B."/>
            <person name="Antoshechkin I."/>
            <person name="Lee M.M."/>
            <person name="Goodwin Z."/>
            <person name="Lu X."/>
            <person name="Lewis E.E."/>
            <person name="Goodrich-Blair H."/>
            <person name="Stock S.P."/>
            <person name="Adams B.J."/>
            <person name="Sternberg P.W."/>
            <person name="Mortazavi A."/>
        </authorList>
    </citation>
    <scope>NUCLEOTIDE SEQUENCE [LARGE SCALE GENOMIC DNA]</scope>
    <source>
        <strain evidence="10 11">ALL</strain>
    </source>
</reference>
<feature type="compositionally biased region" description="Low complexity" evidence="8">
    <location>
        <begin position="29"/>
        <end position="45"/>
    </location>
</feature>
<organism evidence="10 11">
    <name type="scientific">Steinernema carpocapsae</name>
    <name type="common">Entomopathogenic nematode</name>
    <dbReference type="NCBI Taxonomy" id="34508"/>
    <lineage>
        <taxon>Eukaryota</taxon>
        <taxon>Metazoa</taxon>
        <taxon>Ecdysozoa</taxon>
        <taxon>Nematoda</taxon>
        <taxon>Chromadorea</taxon>
        <taxon>Rhabditida</taxon>
        <taxon>Tylenchina</taxon>
        <taxon>Panagrolaimomorpha</taxon>
        <taxon>Strongyloidoidea</taxon>
        <taxon>Steinernematidae</taxon>
        <taxon>Steinernema</taxon>
    </lineage>
</organism>
<gene>
    <name evidence="10" type="ORF">L596_012363</name>
</gene>